<dbReference type="InterPro" id="IPR008595">
    <property type="entry name" value="DegS"/>
</dbReference>
<protein>
    <recommendedName>
        <fullName evidence="7">Signal transduction histidine-protein kinase/phosphatase DegS</fullName>
        <ecNumber evidence="7">2.7.13.3</ecNumber>
        <ecNumber evidence="7">3.1.3.-</ecNumber>
    </recommendedName>
</protein>
<feature type="coiled-coil region" evidence="8">
    <location>
        <begin position="33"/>
        <end position="138"/>
    </location>
</feature>
<organism evidence="10 11">
    <name type="scientific">Litchfieldia luteola</name>
    <dbReference type="NCBI Taxonomy" id="682179"/>
    <lineage>
        <taxon>Bacteria</taxon>
        <taxon>Bacillati</taxon>
        <taxon>Bacillota</taxon>
        <taxon>Bacilli</taxon>
        <taxon>Bacillales</taxon>
        <taxon>Bacillaceae</taxon>
        <taxon>Litchfieldia</taxon>
    </lineage>
</organism>
<comment type="catalytic activity">
    <reaction evidence="1 7">
        <text>ATP + protein L-histidine = ADP + protein N-phospho-L-histidine.</text>
        <dbReference type="EC" id="2.7.13.3"/>
    </reaction>
</comment>
<keyword evidence="6 7" id="KW-0902">Two-component regulatory system</keyword>
<dbReference type="InterPro" id="IPR003594">
    <property type="entry name" value="HATPase_dom"/>
</dbReference>
<dbReference type="PIRSF" id="PIRSF003169">
    <property type="entry name" value="STHK_DegS"/>
    <property type="match status" value="1"/>
</dbReference>
<dbReference type="PANTHER" id="PTHR24421:SF55">
    <property type="entry name" value="SENSOR HISTIDINE KINASE YDFH"/>
    <property type="match status" value="1"/>
</dbReference>
<accession>A0ABR9QF70</accession>
<dbReference type="Gene3D" id="1.20.5.1930">
    <property type="match status" value="1"/>
</dbReference>
<gene>
    <name evidence="10" type="ORF">IMZ08_03215</name>
</gene>
<dbReference type="InterPro" id="IPR050482">
    <property type="entry name" value="Sensor_HK_TwoCompSys"/>
</dbReference>
<keyword evidence="3 7" id="KW-0547">Nucleotide-binding</keyword>
<dbReference type="EC" id="2.7.13.3" evidence="7"/>
<dbReference type="InterPro" id="IPR016381">
    <property type="entry name" value="Sig_transdc_His_kinase_DegS"/>
</dbReference>
<dbReference type="SMART" id="SM00387">
    <property type="entry name" value="HATPase_c"/>
    <property type="match status" value="1"/>
</dbReference>
<comment type="function">
    <text evidence="7">Member of the two-component regulatory system DegS/DegU, which plays an important role in the transition growth phase.</text>
</comment>
<evidence type="ECO:0000256" key="1">
    <source>
        <dbReference type="ARBA" id="ARBA00000085"/>
    </source>
</evidence>
<keyword evidence="8" id="KW-0175">Coiled coil</keyword>
<dbReference type="Pfam" id="PF05384">
    <property type="entry name" value="DegS"/>
    <property type="match status" value="1"/>
</dbReference>
<feature type="domain" description="Histidine kinase" evidence="9">
    <location>
        <begin position="293"/>
        <end position="381"/>
    </location>
</feature>
<dbReference type="GO" id="GO:0016301">
    <property type="term" value="F:kinase activity"/>
    <property type="evidence" value="ECO:0007669"/>
    <property type="project" value="UniProtKB-KW"/>
</dbReference>
<dbReference type="PROSITE" id="PS50109">
    <property type="entry name" value="HIS_KIN"/>
    <property type="match status" value="1"/>
</dbReference>
<comment type="subcellular location">
    <subcellularLocation>
        <location evidence="7">Cytoplasm</location>
    </subcellularLocation>
</comment>
<dbReference type="Pfam" id="PF07730">
    <property type="entry name" value="HisKA_3"/>
    <property type="match status" value="1"/>
</dbReference>
<keyword evidence="7" id="KW-0378">Hydrolase</keyword>
<keyword evidence="4 7" id="KW-0418">Kinase</keyword>
<comment type="caution">
    <text evidence="10">The sequence shown here is derived from an EMBL/GenBank/DDBJ whole genome shotgun (WGS) entry which is preliminary data.</text>
</comment>
<dbReference type="Pfam" id="PF02518">
    <property type="entry name" value="HATPase_c"/>
    <property type="match status" value="1"/>
</dbReference>
<sequence length="381" mass="43925">MSTKKIDSKMLDKILEKMVTTVNHSKSEVFKIGEQTRKQYTSLTEELKDIKDKVLEVIQEGDKLEVYARFARNRLSEVSGAFNKFSESEIREAYEKAHNLQMQLTIIREKEKQLRERRDELERRLLGLQETIQRAEHLVGQISVVLNYLTSDMRQVGEMLEDAKQKQDFGFKIIEAQEEERRRLSREIHDGPAQMLANVMMRSQLIDRVFREKGAEDGFKEIKDLRKMVHSALYEVRRIIYDLRPMALDDLGLIPTLKKYLSTIEEYNGGEPTISFKNLGPEKRLPSKFEVALFRLVQEAVSNALKHADAKEILVKVDLGKEHVTVIVKDNGKGFDPVEKPESSFGILGMKERVELLEGEITFDSKKGAGTIIMIQVPLKE</sequence>
<dbReference type="EC" id="3.1.3.-" evidence="7"/>
<evidence type="ECO:0000313" key="11">
    <source>
        <dbReference type="Proteomes" id="UP001516662"/>
    </source>
</evidence>
<evidence type="ECO:0000313" key="10">
    <source>
        <dbReference type="EMBL" id="MBE4907066.1"/>
    </source>
</evidence>
<evidence type="ECO:0000256" key="8">
    <source>
        <dbReference type="SAM" id="Coils"/>
    </source>
</evidence>
<dbReference type="SUPFAM" id="SSF55874">
    <property type="entry name" value="ATPase domain of HSP90 chaperone/DNA topoisomerase II/histidine kinase"/>
    <property type="match status" value="1"/>
</dbReference>
<keyword evidence="2 7" id="KW-0808">Transferase</keyword>
<dbReference type="EMBL" id="JADCLJ010000007">
    <property type="protein sequence ID" value="MBE4907066.1"/>
    <property type="molecule type" value="Genomic_DNA"/>
</dbReference>
<evidence type="ECO:0000256" key="4">
    <source>
        <dbReference type="ARBA" id="ARBA00022777"/>
    </source>
</evidence>
<keyword evidence="11" id="KW-1185">Reference proteome</keyword>
<evidence type="ECO:0000256" key="5">
    <source>
        <dbReference type="ARBA" id="ARBA00022840"/>
    </source>
</evidence>
<keyword evidence="7" id="KW-0963">Cytoplasm</keyword>
<dbReference type="InterPro" id="IPR005467">
    <property type="entry name" value="His_kinase_dom"/>
</dbReference>
<dbReference type="PANTHER" id="PTHR24421">
    <property type="entry name" value="NITRATE/NITRITE SENSOR PROTEIN NARX-RELATED"/>
    <property type="match status" value="1"/>
</dbReference>
<dbReference type="Proteomes" id="UP001516662">
    <property type="component" value="Unassembled WGS sequence"/>
</dbReference>
<dbReference type="RefSeq" id="WP_193534542.1">
    <property type="nucleotide sequence ID" value="NZ_JADCLJ010000007.1"/>
</dbReference>
<dbReference type="Gene3D" id="3.30.565.10">
    <property type="entry name" value="Histidine kinase-like ATPase, C-terminal domain"/>
    <property type="match status" value="1"/>
</dbReference>
<evidence type="ECO:0000256" key="2">
    <source>
        <dbReference type="ARBA" id="ARBA00022679"/>
    </source>
</evidence>
<name>A0ABR9QF70_9BACI</name>
<evidence type="ECO:0000256" key="7">
    <source>
        <dbReference type="PIRNR" id="PIRNR003169"/>
    </source>
</evidence>
<dbReference type="InterPro" id="IPR011712">
    <property type="entry name" value="Sig_transdc_His_kin_sub3_dim/P"/>
</dbReference>
<dbReference type="InterPro" id="IPR036890">
    <property type="entry name" value="HATPase_C_sf"/>
</dbReference>
<evidence type="ECO:0000259" key="9">
    <source>
        <dbReference type="PROSITE" id="PS50109"/>
    </source>
</evidence>
<keyword evidence="7" id="KW-0904">Protein phosphatase</keyword>
<proteinExistence type="predicted"/>
<dbReference type="CDD" id="cd16917">
    <property type="entry name" value="HATPase_UhpB-NarQ-NarX-like"/>
    <property type="match status" value="1"/>
</dbReference>
<reference evidence="10 11" key="1">
    <citation type="submission" date="2020-10" db="EMBL/GenBank/DDBJ databases">
        <title>Bacillus sp. HD4P25, an endophyte from a halophyte.</title>
        <authorList>
            <person name="Sun J.-Q."/>
        </authorList>
    </citation>
    <scope>NUCLEOTIDE SEQUENCE [LARGE SCALE GENOMIC DNA]</scope>
    <source>
        <strain evidence="10 11">YIM 93174</strain>
    </source>
</reference>
<evidence type="ECO:0000256" key="6">
    <source>
        <dbReference type="ARBA" id="ARBA00023012"/>
    </source>
</evidence>
<evidence type="ECO:0000256" key="3">
    <source>
        <dbReference type="ARBA" id="ARBA00022741"/>
    </source>
</evidence>
<keyword evidence="5 7" id="KW-0067">ATP-binding</keyword>